<keyword evidence="2" id="KW-1185">Reference proteome</keyword>
<sequence length="88" mass="9743">MPTTTIRVSSETRTLLHTLARQAGTSMQQVLEEALAQYRRRQFLEALNAAYAVAQSDPAVHAAAEAESADWDATLLDGLDEQETWHES</sequence>
<dbReference type="RefSeq" id="WP_097651234.1">
    <property type="nucleotide sequence ID" value="NZ_LYXE01000052.1"/>
</dbReference>
<dbReference type="EMBL" id="LYXE01000052">
    <property type="protein sequence ID" value="PDW00175.1"/>
    <property type="molecule type" value="Genomic_DNA"/>
</dbReference>
<comment type="caution">
    <text evidence="1">The sequence shown here is derived from an EMBL/GenBank/DDBJ whole genome shotgun (WGS) entry which is preliminary data.</text>
</comment>
<accession>A0A2H3L5H5</accession>
<evidence type="ECO:0000313" key="1">
    <source>
        <dbReference type="EMBL" id="PDW00175.1"/>
    </source>
</evidence>
<name>A0A2H3L5H5_9CHLR</name>
<evidence type="ECO:0000313" key="2">
    <source>
        <dbReference type="Proteomes" id="UP000220922"/>
    </source>
</evidence>
<evidence type="ECO:0008006" key="3">
    <source>
        <dbReference type="Google" id="ProtNLM"/>
    </source>
</evidence>
<dbReference type="Proteomes" id="UP000220922">
    <property type="component" value="Unassembled WGS sequence"/>
</dbReference>
<organism evidence="1 2">
    <name type="scientific">Candidatus Chloroploca asiatica</name>
    <dbReference type="NCBI Taxonomy" id="1506545"/>
    <lineage>
        <taxon>Bacteria</taxon>
        <taxon>Bacillati</taxon>
        <taxon>Chloroflexota</taxon>
        <taxon>Chloroflexia</taxon>
        <taxon>Chloroflexales</taxon>
        <taxon>Chloroflexineae</taxon>
        <taxon>Oscillochloridaceae</taxon>
        <taxon>Candidatus Chloroploca</taxon>
    </lineage>
</organism>
<proteinExistence type="predicted"/>
<protein>
    <recommendedName>
        <fullName evidence="3">Toxin-antitoxin system protein</fullName>
    </recommendedName>
</protein>
<dbReference type="OrthoDB" id="164944at2"/>
<reference evidence="1 2" key="1">
    <citation type="submission" date="2016-05" db="EMBL/GenBank/DDBJ databases">
        <authorList>
            <person name="Lavstsen T."/>
            <person name="Jespersen J.S."/>
        </authorList>
    </citation>
    <scope>NUCLEOTIDE SEQUENCE [LARGE SCALE GENOMIC DNA]</scope>
    <source>
        <strain evidence="1 2">B7-9</strain>
    </source>
</reference>
<dbReference type="AlphaFoldDB" id="A0A2H3L5H5"/>
<gene>
    <name evidence="1" type="ORF">A9Q02_21920</name>
</gene>